<evidence type="ECO:0000256" key="1">
    <source>
        <dbReference type="SAM" id="SignalP"/>
    </source>
</evidence>
<evidence type="ECO:0000313" key="2">
    <source>
        <dbReference type="EMBL" id="GAA4380644.1"/>
    </source>
</evidence>
<dbReference type="EMBL" id="BAABHA010000004">
    <property type="protein sequence ID" value="GAA4380644.1"/>
    <property type="molecule type" value="Genomic_DNA"/>
</dbReference>
<keyword evidence="3" id="KW-1185">Reference proteome</keyword>
<keyword evidence="1" id="KW-0732">Signal</keyword>
<organism evidence="2 3">
    <name type="scientific">Hymenobacter koreensis</name>
    <dbReference type="NCBI Taxonomy" id="1084523"/>
    <lineage>
        <taxon>Bacteria</taxon>
        <taxon>Pseudomonadati</taxon>
        <taxon>Bacteroidota</taxon>
        <taxon>Cytophagia</taxon>
        <taxon>Cytophagales</taxon>
        <taxon>Hymenobacteraceae</taxon>
        <taxon>Hymenobacter</taxon>
    </lineage>
</organism>
<feature type="chain" id="PRO_5047043987" evidence="1">
    <location>
        <begin position="20"/>
        <end position="113"/>
    </location>
</feature>
<proteinExistence type="predicted"/>
<protein>
    <submittedName>
        <fullName evidence="2">Uncharacterized protein</fullName>
    </submittedName>
</protein>
<feature type="signal peptide" evidence="1">
    <location>
        <begin position="1"/>
        <end position="19"/>
    </location>
</feature>
<dbReference type="Proteomes" id="UP001500454">
    <property type="component" value="Unassembled WGS sequence"/>
</dbReference>
<comment type="caution">
    <text evidence="2">The sequence shown here is derived from an EMBL/GenBank/DDBJ whole genome shotgun (WGS) entry which is preliminary data.</text>
</comment>
<gene>
    <name evidence="2" type="ORF">GCM10023186_19390</name>
</gene>
<sequence>MKKLLLLVLALGLLPAASAQTWCPPGATWTYDFVDMFERGDLVIRYQRDTLINGQTAQVLHRELRTVSYPGGIMGPPYRIPDLITRATADRVEVLGNGQFTTLYDFAALPGAS</sequence>
<dbReference type="RefSeq" id="WP_345223671.1">
    <property type="nucleotide sequence ID" value="NZ_BAABHA010000004.1"/>
</dbReference>
<reference evidence="3" key="1">
    <citation type="journal article" date="2019" name="Int. J. Syst. Evol. Microbiol.">
        <title>The Global Catalogue of Microorganisms (GCM) 10K type strain sequencing project: providing services to taxonomists for standard genome sequencing and annotation.</title>
        <authorList>
            <consortium name="The Broad Institute Genomics Platform"/>
            <consortium name="The Broad Institute Genome Sequencing Center for Infectious Disease"/>
            <person name="Wu L."/>
            <person name="Ma J."/>
        </authorList>
    </citation>
    <scope>NUCLEOTIDE SEQUENCE [LARGE SCALE GENOMIC DNA]</scope>
    <source>
        <strain evidence="3">JCM 17924</strain>
    </source>
</reference>
<accession>A0ABP8IYN1</accession>
<evidence type="ECO:0000313" key="3">
    <source>
        <dbReference type="Proteomes" id="UP001500454"/>
    </source>
</evidence>
<name>A0ABP8IYN1_9BACT</name>